<protein>
    <recommendedName>
        <fullName evidence="10">Short-chain dehydrogenase/reductase 3</fullName>
    </recommendedName>
    <alternativeName>
        <fullName evidence="11">Retinal short-chain dehydrogenase/reductase 1</fullName>
    </alternativeName>
</protein>
<dbReference type="Pfam" id="PF00106">
    <property type="entry name" value="adh_short"/>
    <property type="match status" value="1"/>
</dbReference>
<evidence type="ECO:0000256" key="3">
    <source>
        <dbReference type="ARBA" id="ARBA00022692"/>
    </source>
</evidence>
<evidence type="ECO:0000256" key="4">
    <source>
        <dbReference type="ARBA" id="ARBA00022857"/>
    </source>
</evidence>
<evidence type="ECO:0000256" key="6">
    <source>
        <dbReference type="ARBA" id="ARBA00023002"/>
    </source>
</evidence>
<keyword evidence="14" id="KW-1185">Reference proteome</keyword>
<dbReference type="PROSITE" id="PS00061">
    <property type="entry name" value="ADH_SHORT"/>
    <property type="match status" value="1"/>
</dbReference>
<keyword evidence="5" id="KW-1133">Transmembrane helix</keyword>
<dbReference type="VEuPathDB" id="FungiDB:FPRO_02090"/>
<keyword evidence="8" id="KW-0472">Membrane</keyword>
<comment type="function">
    <text evidence="9">Catalyzes the reduction of all-trans-retinal to all-trans-retinol in the presence of NADPH.</text>
</comment>
<dbReference type="GO" id="GO:0052650">
    <property type="term" value="F:all-trans-retinol dehydrogenase (NADP+) activity"/>
    <property type="evidence" value="ECO:0007669"/>
    <property type="project" value="UniProtKB-ARBA"/>
</dbReference>
<dbReference type="GeneID" id="42046976"/>
<dbReference type="InterPro" id="IPR002347">
    <property type="entry name" value="SDR_fam"/>
</dbReference>
<dbReference type="InterPro" id="IPR020904">
    <property type="entry name" value="Sc_DH/Rdtase_CS"/>
</dbReference>
<proteinExistence type="inferred from homology"/>
<evidence type="ECO:0000256" key="9">
    <source>
        <dbReference type="ARBA" id="ARBA00059620"/>
    </source>
</evidence>
<comment type="subcellular location">
    <subcellularLocation>
        <location evidence="1">Membrane</location>
        <topology evidence="1">Multi-pass membrane protein</topology>
    </subcellularLocation>
</comment>
<keyword evidence="4" id="KW-0521">NADP</keyword>
<dbReference type="Proteomes" id="UP000183971">
    <property type="component" value="Unassembled WGS sequence"/>
</dbReference>
<evidence type="ECO:0000256" key="10">
    <source>
        <dbReference type="ARBA" id="ARBA00068717"/>
    </source>
</evidence>
<dbReference type="SUPFAM" id="SSF51735">
    <property type="entry name" value="NAD(P)-binding Rossmann-fold domains"/>
    <property type="match status" value="1"/>
</dbReference>
<evidence type="ECO:0000313" key="13">
    <source>
        <dbReference type="EMBL" id="CZR31974.1"/>
    </source>
</evidence>
<comment type="similarity">
    <text evidence="2 12">Belongs to the short-chain dehydrogenases/reductases (SDR) family.</text>
</comment>
<evidence type="ECO:0000256" key="5">
    <source>
        <dbReference type="ARBA" id="ARBA00022989"/>
    </source>
</evidence>
<dbReference type="Gene3D" id="3.40.50.720">
    <property type="entry name" value="NAD(P)-binding Rossmann-like Domain"/>
    <property type="match status" value="1"/>
</dbReference>
<keyword evidence="3" id="KW-0812">Transmembrane</keyword>
<dbReference type="PANTHER" id="PTHR24322:SF736">
    <property type="entry name" value="RETINOL DEHYDROGENASE 10"/>
    <property type="match status" value="1"/>
</dbReference>
<keyword evidence="6" id="KW-0560">Oxidoreductase</keyword>
<sequence>MYQQQQVLSKAIELAKNPKVQVAAGIFLALKSLGYLNAWYTRRKVNNYVSDPSWDWSREIVVVTGGSNGIGAAIVSRFAEKGVKVLILDRDPPTTKLATNTYFYKINLSDSEAISSVADQIREDHGNPTVLINNAGFAELKAILDLPDSYFKNIFDVNLLAPYLLTKQFLPSMIKRDHGHIVNIASQASFATQATNVAYGSTKVGLLAFHEGLGQELRYIYKAPRVRTSVVHPSWIRTAMTAEMVANGKLKDTVTPAEVVADRICDQVYSGYGAQILVPSNLWWTSLIRGLPGWLQESLRNQVSLILMTAMGTGPK</sequence>
<dbReference type="PANTHER" id="PTHR24322">
    <property type="entry name" value="PKSB"/>
    <property type="match status" value="1"/>
</dbReference>
<keyword evidence="7" id="KW-0443">Lipid metabolism</keyword>
<dbReference type="PRINTS" id="PR00080">
    <property type="entry name" value="SDRFAMILY"/>
</dbReference>
<dbReference type="AlphaFoldDB" id="A0A1L7UYH4"/>
<comment type="caution">
    <text evidence="13">The sequence shown here is derived from an EMBL/GenBank/DDBJ whole genome shotgun (WGS) entry which is preliminary data.</text>
</comment>
<evidence type="ECO:0000256" key="2">
    <source>
        <dbReference type="ARBA" id="ARBA00006484"/>
    </source>
</evidence>
<evidence type="ECO:0000256" key="7">
    <source>
        <dbReference type="ARBA" id="ARBA00023098"/>
    </source>
</evidence>
<reference evidence="14" key="1">
    <citation type="journal article" date="2016" name="Genome Biol. Evol.">
        <title>Comparative 'omics' of the Fusarium fujikuroi species complex highlights differences in genetic potential and metabolite synthesis.</title>
        <authorList>
            <person name="Niehaus E.-M."/>
            <person name="Muensterkoetter M."/>
            <person name="Proctor R.H."/>
            <person name="Brown D.W."/>
            <person name="Sharon A."/>
            <person name="Idan Y."/>
            <person name="Oren-Young L."/>
            <person name="Sieber C.M."/>
            <person name="Novak O."/>
            <person name="Pencik A."/>
            <person name="Tarkowska D."/>
            <person name="Hromadova K."/>
            <person name="Freeman S."/>
            <person name="Maymon M."/>
            <person name="Elazar M."/>
            <person name="Youssef S.A."/>
            <person name="El-Shabrawy E.S.M."/>
            <person name="Shalaby A.B.A."/>
            <person name="Houterman P."/>
            <person name="Brock N.L."/>
            <person name="Burkhardt I."/>
            <person name="Tsavkelova E.A."/>
            <person name="Dickschat J.S."/>
            <person name="Galuszka P."/>
            <person name="Gueldener U."/>
            <person name="Tudzynski B."/>
        </authorList>
    </citation>
    <scope>NUCLEOTIDE SEQUENCE [LARGE SCALE GENOMIC DNA]</scope>
    <source>
        <strain evidence="14">ET1</strain>
    </source>
</reference>
<organism evidence="13 14">
    <name type="scientific">Fusarium proliferatum (strain ET1)</name>
    <name type="common">Orchid endophyte fungus</name>
    <dbReference type="NCBI Taxonomy" id="1227346"/>
    <lineage>
        <taxon>Eukaryota</taxon>
        <taxon>Fungi</taxon>
        <taxon>Dikarya</taxon>
        <taxon>Ascomycota</taxon>
        <taxon>Pezizomycotina</taxon>
        <taxon>Sordariomycetes</taxon>
        <taxon>Hypocreomycetidae</taxon>
        <taxon>Hypocreales</taxon>
        <taxon>Nectriaceae</taxon>
        <taxon>Fusarium</taxon>
        <taxon>Fusarium fujikuroi species complex</taxon>
    </lineage>
</organism>
<dbReference type="EMBL" id="FJOF01000001">
    <property type="protein sequence ID" value="CZR31974.1"/>
    <property type="molecule type" value="Genomic_DNA"/>
</dbReference>
<name>A0A1L7UYH4_FUSPR</name>
<evidence type="ECO:0000313" key="14">
    <source>
        <dbReference type="Proteomes" id="UP000183971"/>
    </source>
</evidence>
<dbReference type="FunFam" id="3.40.50.720:FF:000131">
    <property type="entry name" value="Short-chain dehydrogenase/reductase 3"/>
    <property type="match status" value="1"/>
</dbReference>
<evidence type="ECO:0000256" key="11">
    <source>
        <dbReference type="ARBA" id="ARBA00082544"/>
    </source>
</evidence>
<accession>A0A1L7UYH4</accession>
<evidence type="ECO:0000256" key="1">
    <source>
        <dbReference type="ARBA" id="ARBA00004141"/>
    </source>
</evidence>
<evidence type="ECO:0000256" key="12">
    <source>
        <dbReference type="RuleBase" id="RU000363"/>
    </source>
</evidence>
<gene>
    <name evidence="13" type="ORF">FPRO_02090</name>
</gene>
<dbReference type="InterPro" id="IPR036291">
    <property type="entry name" value="NAD(P)-bd_dom_sf"/>
</dbReference>
<dbReference type="RefSeq" id="XP_031074384.1">
    <property type="nucleotide sequence ID" value="XM_031231038.1"/>
</dbReference>
<dbReference type="GO" id="GO:0016020">
    <property type="term" value="C:membrane"/>
    <property type="evidence" value="ECO:0007669"/>
    <property type="project" value="UniProtKB-SubCell"/>
</dbReference>
<evidence type="ECO:0000256" key="8">
    <source>
        <dbReference type="ARBA" id="ARBA00023136"/>
    </source>
</evidence>
<dbReference type="PRINTS" id="PR00081">
    <property type="entry name" value="GDHRDH"/>
</dbReference>